<accession>A0A285PCC0</accession>
<organism evidence="1 2">
    <name type="scientific">Cohaesibacter gelatinilyticus</name>
    <dbReference type="NCBI Taxonomy" id="372072"/>
    <lineage>
        <taxon>Bacteria</taxon>
        <taxon>Pseudomonadati</taxon>
        <taxon>Pseudomonadota</taxon>
        <taxon>Alphaproteobacteria</taxon>
        <taxon>Hyphomicrobiales</taxon>
        <taxon>Cohaesibacteraceae</taxon>
    </lineage>
</organism>
<dbReference type="Proteomes" id="UP000219439">
    <property type="component" value="Unassembled WGS sequence"/>
</dbReference>
<evidence type="ECO:0000313" key="1">
    <source>
        <dbReference type="EMBL" id="SNZ19404.1"/>
    </source>
</evidence>
<dbReference type="RefSeq" id="WP_097153756.1">
    <property type="nucleotide sequence ID" value="NZ_OBEL01000002.1"/>
</dbReference>
<name>A0A285PCC0_9HYPH</name>
<dbReference type="EMBL" id="OBEL01000002">
    <property type="protein sequence ID" value="SNZ19404.1"/>
    <property type="molecule type" value="Genomic_DNA"/>
</dbReference>
<protein>
    <submittedName>
        <fullName evidence="1">Uncharacterized protein</fullName>
    </submittedName>
</protein>
<reference evidence="1 2" key="1">
    <citation type="submission" date="2017-09" db="EMBL/GenBank/DDBJ databases">
        <authorList>
            <person name="Ehlers B."/>
            <person name="Leendertz F.H."/>
        </authorList>
    </citation>
    <scope>NUCLEOTIDE SEQUENCE [LARGE SCALE GENOMIC DNA]</scope>
    <source>
        <strain evidence="1 2">DSM 18289</strain>
    </source>
</reference>
<proteinExistence type="predicted"/>
<gene>
    <name evidence="1" type="ORF">SAMN06265368_2489</name>
</gene>
<evidence type="ECO:0000313" key="2">
    <source>
        <dbReference type="Proteomes" id="UP000219439"/>
    </source>
</evidence>
<sequence length="126" mass="13359">MTLSVDLALIRMNESIHKSKASCPVFLANSRAGRVAVAQNMASLMEAMSSAYAEAMVDLAGQCESLTGAGDLSEAATFRELVAEDASEYLITAIRQGADGLEEDLDDDPNAEHRLTARDYGIGCSV</sequence>
<keyword evidence="2" id="KW-1185">Reference proteome</keyword>
<dbReference type="AlphaFoldDB" id="A0A285PCC0"/>